<dbReference type="EnsemblMetazoa" id="SMAR012383-RA">
    <property type="protein sequence ID" value="SMAR012383-PA"/>
    <property type="gene ID" value="SMAR012383"/>
</dbReference>
<dbReference type="AlphaFoldDB" id="T1JEY0"/>
<keyword evidence="2" id="KW-1185">Reference proteome</keyword>
<accession>T1JEY0</accession>
<evidence type="ECO:0000313" key="1">
    <source>
        <dbReference type="EnsemblMetazoa" id="SMAR012383-PA"/>
    </source>
</evidence>
<name>T1JEY0_STRMM</name>
<evidence type="ECO:0000313" key="2">
    <source>
        <dbReference type="Proteomes" id="UP000014500"/>
    </source>
</evidence>
<reference evidence="1" key="2">
    <citation type="submission" date="2015-02" db="UniProtKB">
        <authorList>
            <consortium name="EnsemblMetazoa"/>
        </authorList>
    </citation>
    <scope>IDENTIFICATION</scope>
</reference>
<sequence>MANLTRVPDKANLLSMPDKTVIRKYYRFRSLMKGQAEENTDFRYKYGLPITHCIPRDESRSPVFFGPVCSSQDPDNQIASVRHIIDLKSTSAPQSLSFVGLLNGDMMATRCPYKHQFERKFKILYETSNRKEKKELNLKKKLSCSVDDGAPSSVSFAIDYLLVIV</sequence>
<proteinExistence type="predicted"/>
<dbReference type="EMBL" id="JH432130">
    <property type="status" value="NOT_ANNOTATED_CDS"/>
    <property type="molecule type" value="Genomic_DNA"/>
</dbReference>
<reference evidence="2" key="1">
    <citation type="submission" date="2011-05" db="EMBL/GenBank/DDBJ databases">
        <authorList>
            <person name="Richards S.R."/>
            <person name="Qu J."/>
            <person name="Jiang H."/>
            <person name="Jhangiani S.N."/>
            <person name="Agravi P."/>
            <person name="Goodspeed R."/>
            <person name="Gross S."/>
            <person name="Mandapat C."/>
            <person name="Jackson L."/>
            <person name="Mathew T."/>
            <person name="Pu L."/>
            <person name="Thornton R."/>
            <person name="Saada N."/>
            <person name="Wilczek-Boney K.B."/>
            <person name="Lee S."/>
            <person name="Kovar C."/>
            <person name="Wu Y."/>
            <person name="Scherer S.E."/>
            <person name="Worley K.C."/>
            <person name="Muzny D.M."/>
            <person name="Gibbs R."/>
        </authorList>
    </citation>
    <scope>NUCLEOTIDE SEQUENCE</scope>
    <source>
        <strain evidence="2">Brora</strain>
    </source>
</reference>
<organism evidence="1 2">
    <name type="scientific">Strigamia maritima</name>
    <name type="common">European centipede</name>
    <name type="synonym">Geophilus maritimus</name>
    <dbReference type="NCBI Taxonomy" id="126957"/>
    <lineage>
        <taxon>Eukaryota</taxon>
        <taxon>Metazoa</taxon>
        <taxon>Ecdysozoa</taxon>
        <taxon>Arthropoda</taxon>
        <taxon>Myriapoda</taxon>
        <taxon>Chilopoda</taxon>
        <taxon>Pleurostigmophora</taxon>
        <taxon>Geophilomorpha</taxon>
        <taxon>Linotaeniidae</taxon>
        <taxon>Strigamia</taxon>
    </lineage>
</organism>
<dbReference type="Proteomes" id="UP000014500">
    <property type="component" value="Unassembled WGS sequence"/>
</dbReference>
<dbReference type="HOGENOM" id="CLU_1612908_0_0_1"/>
<protein>
    <submittedName>
        <fullName evidence="1">Uncharacterized protein</fullName>
    </submittedName>
</protein>